<reference evidence="2" key="1">
    <citation type="submission" date="2017-07" db="EMBL/GenBank/DDBJ databases">
        <title>Taro Niue Genome Assembly and Annotation.</title>
        <authorList>
            <person name="Atibalentja N."/>
            <person name="Keating K."/>
            <person name="Fields C.J."/>
        </authorList>
    </citation>
    <scope>NUCLEOTIDE SEQUENCE</scope>
    <source>
        <strain evidence="2">Niue_2</strain>
        <tissue evidence="2">Leaf</tissue>
    </source>
</reference>
<accession>A0A843UXK1</accession>
<dbReference type="AlphaFoldDB" id="A0A843UXK1"/>
<protein>
    <recommendedName>
        <fullName evidence="4">Transmembrane protein</fullName>
    </recommendedName>
</protein>
<keyword evidence="1" id="KW-0472">Membrane</keyword>
<organism evidence="2 3">
    <name type="scientific">Colocasia esculenta</name>
    <name type="common">Wild taro</name>
    <name type="synonym">Arum esculentum</name>
    <dbReference type="NCBI Taxonomy" id="4460"/>
    <lineage>
        <taxon>Eukaryota</taxon>
        <taxon>Viridiplantae</taxon>
        <taxon>Streptophyta</taxon>
        <taxon>Embryophyta</taxon>
        <taxon>Tracheophyta</taxon>
        <taxon>Spermatophyta</taxon>
        <taxon>Magnoliopsida</taxon>
        <taxon>Liliopsida</taxon>
        <taxon>Araceae</taxon>
        <taxon>Aroideae</taxon>
        <taxon>Colocasieae</taxon>
        <taxon>Colocasia</taxon>
    </lineage>
</organism>
<feature type="transmembrane region" description="Helical" evidence="1">
    <location>
        <begin position="144"/>
        <end position="165"/>
    </location>
</feature>
<dbReference type="EMBL" id="NMUH01000755">
    <property type="protein sequence ID" value="MQL84349.1"/>
    <property type="molecule type" value="Genomic_DNA"/>
</dbReference>
<sequence>MSRAGQSADVGLEKATASYVTFRSRRRAMSRSQPRCVFKQGRPSRASHEQSLEKLCSARGGCCGGFARQFGVLVWFLARSRREDVAWSGGDAVSWSVCAFFAKVGYWFDQPVVCSCVVASFLSDSCFASGCGLSVTRWHSCAKVLPVVECLMVALVWLWFLWWYLVVVGGVPRNGEALPDPRLDSEPFLADPFFFLGVRRRHLLPFHARGGSVSLLSFLHQLR</sequence>
<evidence type="ECO:0000256" key="1">
    <source>
        <dbReference type="SAM" id="Phobius"/>
    </source>
</evidence>
<comment type="caution">
    <text evidence="2">The sequence shown here is derived from an EMBL/GenBank/DDBJ whole genome shotgun (WGS) entry which is preliminary data.</text>
</comment>
<evidence type="ECO:0000313" key="2">
    <source>
        <dbReference type="EMBL" id="MQL84349.1"/>
    </source>
</evidence>
<keyword evidence="1" id="KW-0812">Transmembrane</keyword>
<keyword evidence="3" id="KW-1185">Reference proteome</keyword>
<evidence type="ECO:0008006" key="4">
    <source>
        <dbReference type="Google" id="ProtNLM"/>
    </source>
</evidence>
<dbReference type="Proteomes" id="UP000652761">
    <property type="component" value="Unassembled WGS sequence"/>
</dbReference>
<evidence type="ECO:0000313" key="3">
    <source>
        <dbReference type="Proteomes" id="UP000652761"/>
    </source>
</evidence>
<gene>
    <name evidence="2" type="ORF">Taro_016853</name>
</gene>
<keyword evidence="1" id="KW-1133">Transmembrane helix</keyword>
<proteinExistence type="predicted"/>
<name>A0A843UXK1_COLES</name>